<dbReference type="AlphaFoldDB" id="A0A2A5KNX6"/>
<dbReference type="EMBL" id="NXDM01000025">
    <property type="protein sequence ID" value="PCK78738.1"/>
    <property type="molecule type" value="Genomic_DNA"/>
</dbReference>
<proteinExistence type="predicted"/>
<organism evidence="3 4">
    <name type="scientific">Rhizobium sophoriradicis</name>
    <dbReference type="NCBI Taxonomy" id="1535245"/>
    <lineage>
        <taxon>Bacteria</taxon>
        <taxon>Pseudomonadati</taxon>
        <taxon>Pseudomonadota</taxon>
        <taxon>Alphaproteobacteria</taxon>
        <taxon>Hyphomicrobiales</taxon>
        <taxon>Rhizobiaceae</taxon>
        <taxon>Rhizobium/Agrobacterium group</taxon>
        <taxon>Rhizobium</taxon>
    </lineage>
</organism>
<feature type="domain" description="Knr4/Smi1-like" evidence="2">
    <location>
        <begin position="25"/>
        <end position="148"/>
    </location>
</feature>
<feature type="region of interest" description="Disordered" evidence="1">
    <location>
        <begin position="156"/>
        <end position="177"/>
    </location>
</feature>
<dbReference type="InterPro" id="IPR018958">
    <property type="entry name" value="Knr4/Smi1-like_dom"/>
</dbReference>
<gene>
    <name evidence="3" type="ORF">CPT34_23490</name>
</gene>
<accession>A0A2A5KNX6</accession>
<evidence type="ECO:0000313" key="3">
    <source>
        <dbReference type="EMBL" id="PCK78738.1"/>
    </source>
</evidence>
<keyword evidence="4" id="KW-1185">Reference proteome</keyword>
<sequence length="190" mass="21185">MSTAMYDDAIRSLRDNGIDILGTRSATGEDLKQIETRLGVSLPVSYKKMLSEYGALEFDTVEIYGWLSQGIDAKFITNVVHATERARADGRISETMIPFLTAGYGPFFVMDCAEMNSDGEAPVYEVSVGGYANGKDKLAESFGEFLRNEVRRTLEARAQGGPEFDGDEEDSPPSREFISEYWKDRAKDFE</sequence>
<protein>
    <submittedName>
        <fullName evidence="3">Glucan synthesis protein</fullName>
    </submittedName>
</protein>
<reference evidence="3 4" key="1">
    <citation type="submission" date="2017-09" db="EMBL/GenBank/DDBJ databases">
        <title>Comparative genomics of rhizobia isolated from Phaseolus vulgaris in China.</title>
        <authorList>
            <person name="Tong W."/>
        </authorList>
    </citation>
    <scope>NUCLEOTIDE SEQUENCE [LARGE SCALE GENOMIC DNA]</scope>
    <source>
        <strain evidence="3 4">L101</strain>
    </source>
</reference>
<evidence type="ECO:0000259" key="2">
    <source>
        <dbReference type="SMART" id="SM00860"/>
    </source>
</evidence>
<dbReference type="Gene3D" id="3.40.1580.10">
    <property type="entry name" value="SMI1/KNR4-like"/>
    <property type="match status" value="1"/>
</dbReference>
<dbReference type="RefSeq" id="WP_096764173.1">
    <property type="nucleotide sequence ID" value="NZ_NXDM01000025.1"/>
</dbReference>
<comment type="caution">
    <text evidence="3">The sequence shown here is derived from an EMBL/GenBank/DDBJ whole genome shotgun (WGS) entry which is preliminary data.</text>
</comment>
<evidence type="ECO:0000313" key="4">
    <source>
        <dbReference type="Proteomes" id="UP000218807"/>
    </source>
</evidence>
<dbReference type="SUPFAM" id="SSF160631">
    <property type="entry name" value="SMI1/KNR4-like"/>
    <property type="match status" value="1"/>
</dbReference>
<evidence type="ECO:0000256" key="1">
    <source>
        <dbReference type="SAM" id="MobiDB-lite"/>
    </source>
</evidence>
<dbReference type="InterPro" id="IPR037883">
    <property type="entry name" value="Knr4/Smi1-like_sf"/>
</dbReference>
<dbReference type="SMART" id="SM00860">
    <property type="entry name" value="SMI1_KNR4"/>
    <property type="match status" value="1"/>
</dbReference>
<dbReference type="Pfam" id="PF14568">
    <property type="entry name" value="SUKH_6"/>
    <property type="match status" value="1"/>
</dbReference>
<dbReference type="Proteomes" id="UP000218807">
    <property type="component" value="Unassembled WGS sequence"/>
</dbReference>
<name>A0A2A5KNX6_9HYPH</name>